<dbReference type="InterPro" id="IPR023395">
    <property type="entry name" value="MCP_dom_sf"/>
</dbReference>
<dbReference type="AlphaFoldDB" id="A0A0V0QMG0"/>
<feature type="repeat" description="Solcar" evidence="9">
    <location>
        <begin position="20"/>
        <end position="106"/>
    </location>
</feature>
<reference evidence="11 12" key="1">
    <citation type="journal article" date="2015" name="Sci. Rep.">
        <title>Genome of the facultative scuticociliatosis pathogen Pseudocohnilembus persalinus provides insight into its virulence through horizontal gene transfer.</title>
        <authorList>
            <person name="Xiong J."/>
            <person name="Wang G."/>
            <person name="Cheng J."/>
            <person name="Tian M."/>
            <person name="Pan X."/>
            <person name="Warren A."/>
            <person name="Jiang C."/>
            <person name="Yuan D."/>
            <person name="Miao W."/>
        </authorList>
    </citation>
    <scope>NUCLEOTIDE SEQUENCE [LARGE SCALE GENOMIC DNA]</scope>
    <source>
        <strain evidence="11">36N120E</strain>
    </source>
</reference>
<dbReference type="EMBL" id="LDAU01000131">
    <property type="protein sequence ID" value="KRX03438.1"/>
    <property type="molecule type" value="Genomic_DNA"/>
</dbReference>
<evidence type="ECO:0000256" key="2">
    <source>
        <dbReference type="ARBA" id="ARBA00006375"/>
    </source>
</evidence>
<protein>
    <submittedName>
        <fullName evidence="11">Mitochondrial carrier domain</fullName>
    </submittedName>
</protein>
<evidence type="ECO:0000313" key="12">
    <source>
        <dbReference type="Proteomes" id="UP000054937"/>
    </source>
</evidence>
<evidence type="ECO:0000256" key="10">
    <source>
        <dbReference type="RuleBase" id="RU000488"/>
    </source>
</evidence>
<dbReference type="InterPro" id="IPR050567">
    <property type="entry name" value="Mitochondrial_Carrier"/>
</dbReference>
<evidence type="ECO:0000256" key="6">
    <source>
        <dbReference type="ARBA" id="ARBA00022989"/>
    </source>
</evidence>
<dbReference type="PROSITE" id="PS50920">
    <property type="entry name" value="SOLCAR"/>
    <property type="match status" value="1"/>
</dbReference>
<proteinExistence type="inferred from homology"/>
<keyword evidence="3 10" id="KW-0813">Transport</keyword>
<dbReference type="SUPFAM" id="SSF103506">
    <property type="entry name" value="Mitochondrial carrier"/>
    <property type="match status" value="1"/>
</dbReference>
<sequence>MTYDGLTQQFNKNKQLNEQQKELIPLFCGGMAGLSYQVGIYPIDTIKSKMQYTNSQTGQYKGFIDCYKKTVNNGFNQLYKGVQIASMRGFLTNAGAFYVYEKIKKQIEKNCGNNKTY</sequence>
<dbReference type="GO" id="GO:0022857">
    <property type="term" value="F:transmembrane transporter activity"/>
    <property type="evidence" value="ECO:0007669"/>
    <property type="project" value="TreeGrafter"/>
</dbReference>
<evidence type="ECO:0000256" key="9">
    <source>
        <dbReference type="PROSITE-ProRule" id="PRU00282"/>
    </source>
</evidence>
<keyword evidence="4 9" id="KW-0812">Transmembrane</keyword>
<keyword evidence="8 9" id="KW-0472">Membrane</keyword>
<evidence type="ECO:0000256" key="1">
    <source>
        <dbReference type="ARBA" id="ARBA00004225"/>
    </source>
</evidence>
<evidence type="ECO:0000256" key="4">
    <source>
        <dbReference type="ARBA" id="ARBA00022692"/>
    </source>
</evidence>
<dbReference type="OrthoDB" id="2382881at2759"/>
<evidence type="ECO:0000256" key="5">
    <source>
        <dbReference type="ARBA" id="ARBA00022737"/>
    </source>
</evidence>
<comment type="similarity">
    <text evidence="2 10">Belongs to the mitochondrial carrier (TC 2.A.29) family.</text>
</comment>
<accession>A0A0V0QMG0</accession>
<dbReference type="Proteomes" id="UP000054937">
    <property type="component" value="Unassembled WGS sequence"/>
</dbReference>
<dbReference type="GO" id="GO:0031966">
    <property type="term" value="C:mitochondrial membrane"/>
    <property type="evidence" value="ECO:0007669"/>
    <property type="project" value="UniProtKB-SubCell"/>
</dbReference>
<evidence type="ECO:0000256" key="8">
    <source>
        <dbReference type="ARBA" id="ARBA00023136"/>
    </source>
</evidence>
<gene>
    <name evidence="11" type="ORF">PPERSA_02817</name>
</gene>
<evidence type="ECO:0000256" key="3">
    <source>
        <dbReference type="ARBA" id="ARBA00022448"/>
    </source>
</evidence>
<evidence type="ECO:0000256" key="7">
    <source>
        <dbReference type="ARBA" id="ARBA00023128"/>
    </source>
</evidence>
<comment type="subcellular location">
    <subcellularLocation>
        <location evidence="1">Mitochondrion membrane</location>
        <topology evidence="1">Multi-pass membrane protein</topology>
    </subcellularLocation>
</comment>
<organism evidence="11 12">
    <name type="scientific">Pseudocohnilembus persalinus</name>
    <name type="common">Ciliate</name>
    <dbReference type="NCBI Taxonomy" id="266149"/>
    <lineage>
        <taxon>Eukaryota</taxon>
        <taxon>Sar</taxon>
        <taxon>Alveolata</taxon>
        <taxon>Ciliophora</taxon>
        <taxon>Intramacronucleata</taxon>
        <taxon>Oligohymenophorea</taxon>
        <taxon>Scuticociliatia</taxon>
        <taxon>Philasterida</taxon>
        <taxon>Pseudocohnilembidae</taxon>
        <taxon>Pseudocohnilembus</taxon>
    </lineage>
</organism>
<keyword evidence="6" id="KW-1133">Transmembrane helix</keyword>
<dbReference type="InParanoid" id="A0A0V0QMG0"/>
<keyword evidence="7" id="KW-0496">Mitochondrion</keyword>
<evidence type="ECO:0000313" key="11">
    <source>
        <dbReference type="EMBL" id="KRX03438.1"/>
    </source>
</evidence>
<dbReference type="Gene3D" id="1.50.40.10">
    <property type="entry name" value="Mitochondrial carrier domain"/>
    <property type="match status" value="1"/>
</dbReference>
<dbReference type="PANTHER" id="PTHR45624">
    <property type="entry name" value="MITOCHONDRIAL BASIC AMINO ACIDS TRANSPORTER-RELATED"/>
    <property type="match status" value="1"/>
</dbReference>
<comment type="caution">
    <text evidence="11">The sequence shown here is derived from an EMBL/GenBank/DDBJ whole genome shotgun (WGS) entry which is preliminary data.</text>
</comment>
<keyword evidence="5" id="KW-0677">Repeat</keyword>
<dbReference type="Pfam" id="PF00153">
    <property type="entry name" value="Mito_carr"/>
    <property type="match status" value="1"/>
</dbReference>
<keyword evidence="12" id="KW-1185">Reference proteome</keyword>
<name>A0A0V0QMG0_PSEPJ</name>
<dbReference type="InterPro" id="IPR018108">
    <property type="entry name" value="MCP_transmembrane"/>
</dbReference>